<evidence type="ECO:0000259" key="10">
    <source>
        <dbReference type="PROSITE" id="PS50893"/>
    </source>
</evidence>
<dbReference type="EMBL" id="JBBHKQ010000001">
    <property type="protein sequence ID" value="MEJ5900723.1"/>
    <property type="molecule type" value="Genomic_DNA"/>
</dbReference>
<dbReference type="PANTHER" id="PTHR24221:SF654">
    <property type="entry name" value="ATP-BINDING CASSETTE SUB-FAMILY B MEMBER 6"/>
    <property type="match status" value="1"/>
</dbReference>
<feature type="transmembrane region" description="Helical" evidence="9">
    <location>
        <begin position="303"/>
        <end position="324"/>
    </location>
</feature>
<evidence type="ECO:0000313" key="12">
    <source>
        <dbReference type="EMBL" id="MEJ5900723.1"/>
    </source>
</evidence>
<evidence type="ECO:0000256" key="8">
    <source>
        <dbReference type="ARBA" id="ARBA00023136"/>
    </source>
</evidence>
<dbReference type="PROSITE" id="PS50893">
    <property type="entry name" value="ABC_TRANSPORTER_2"/>
    <property type="match status" value="1"/>
</dbReference>
<dbReference type="CDD" id="cd03253">
    <property type="entry name" value="ABCC_ATM1_transporter"/>
    <property type="match status" value="1"/>
</dbReference>
<keyword evidence="8 9" id="KW-0472">Membrane</keyword>
<dbReference type="RefSeq" id="WP_339439941.1">
    <property type="nucleotide sequence ID" value="NZ_JBBHKQ010000001.1"/>
</dbReference>
<dbReference type="AlphaFoldDB" id="A0ABD5JXA1"/>
<evidence type="ECO:0000256" key="7">
    <source>
        <dbReference type="ARBA" id="ARBA00022989"/>
    </source>
</evidence>
<dbReference type="SUPFAM" id="SSF52540">
    <property type="entry name" value="P-loop containing nucleoside triphosphate hydrolases"/>
    <property type="match status" value="1"/>
</dbReference>
<dbReference type="Gene3D" id="1.20.1560.10">
    <property type="entry name" value="ABC transporter type 1, transmembrane domain"/>
    <property type="match status" value="1"/>
</dbReference>
<keyword evidence="4 9" id="KW-0812">Transmembrane</keyword>
<evidence type="ECO:0000256" key="3">
    <source>
        <dbReference type="ARBA" id="ARBA00005417"/>
    </source>
</evidence>
<dbReference type="InterPro" id="IPR036640">
    <property type="entry name" value="ABC1_TM_sf"/>
</dbReference>
<evidence type="ECO:0000256" key="2">
    <source>
        <dbReference type="ARBA" id="ARBA00004651"/>
    </source>
</evidence>
<dbReference type="SUPFAM" id="SSF90123">
    <property type="entry name" value="ABC transporter transmembrane region"/>
    <property type="match status" value="1"/>
</dbReference>
<comment type="subcellular location">
    <subcellularLocation>
        <location evidence="1">Cell inner membrane</location>
    </subcellularLocation>
    <subcellularLocation>
        <location evidence="2">Cell membrane</location>
        <topology evidence="2">Multi-pass membrane protein</topology>
    </subcellularLocation>
</comment>
<dbReference type="InterPro" id="IPR039421">
    <property type="entry name" value="Type_1_exporter"/>
</dbReference>
<accession>A0ABD5JXA1</accession>
<dbReference type="Pfam" id="PF00005">
    <property type="entry name" value="ABC_tran"/>
    <property type="match status" value="1"/>
</dbReference>
<dbReference type="InterPro" id="IPR027417">
    <property type="entry name" value="P-loop_NTPase"/>
</dbReference>
<evidence type="ECO:0000256" key="9">
    <source>
        <dbReference type="SAM" id="Phobius"/>
    </source>
</evidence>
<evidence type="ECO:0000256" key="1">
    <source>
        <dbReference type="ARBA" id="ARBA00004533"/>
    </source>
</evidence>
<dbReference type="GO" id="GO:0005524">
    <property type="term" value="F:ATP binding"/>
    <property type="evidence" value="ECO:0007669"/>
    <property type="project" value="UniProtKB-KW"/>
</dbReference>
<evidence type="ECO:0000256" key="6">
    <source>
        <dbReference type="ARBA" id="ARBA00022840"/>
    </source>
</evidence>
<dbReference type="Gene3D" id="3.40.50.300">
    <property type="entry name" value="P-loop containing nucleotide triphosphate hydrolases"/>
    <property type="match status" value="1"/>
</dbReference>
<feature type="transmembrane region" description="Helical" evidence="9">
    <location>
        <begin position="168"/>
        <end position="197"/>
    </location>
</feature>
<dbReference type="GO" id="GO:0005886">
    <property type="term" value="C:plasma membrane"/>
    <property type="evidence" value="ECO:0007669"/>
    <property type="project" value="UniProtKB-SubCell"/>
</dbReference>
<dbReference type="CDD" id="cd18582">
    <property type="entry name" value="ABC_6TM_ATM1_ABCB7"/>
    <property type="match status" value="1"/>
</dbReference>
<organism evidence="12 13">
    <name type="scientific">Ochrobactrum teleogrylli</name>
    <dbReference type="NCBI Taxonomy" id="2479765"/>
    <lineage>
        <taxon>Bacteria</taxon>
        <taxon>Pseudomonadati</taxon>
        <taxon>Pseudomonadota</taxon>
        <taxon>Alphaproteobacteria</taxon>
        <taxon>Hyphomicrobiales</taxon>
        <taxon>Brucellaceae</taxon>
        <taxon>Brucella/Ochrobactrum group</taxon>
        <taxon>Ochrobactrum</taxon>
    </lineage>
</organism>
<dbReference type="InterPro" id="IPR011527">
    <property type="entry name" value="ABC1_TM_dom"/>
</dbReference>
<proteinExistence type="inferred from homology"/>
<comment type="similarity">
    <text evidence="3">Belongs to the ABC transporter superfamily.</text>
</comment>
<feature type="transmembrane region" description="Helical" evidence="9">
    <location>
        <begin position="73"/>
        <end position="91"/>
    </location>
</feature>
<evidence type="ECO:0000259" key="11">
    <source>
        <dbReference type="PROSITE" id="PS50929"/>
    </source>
</evidence>
<dbReference type="InterPro" id="IPR017871">
    <property type="entry name" value="ABC_transporter-like_CS"/>
</dbReference>
<dbReference type="InterPro" id="IPR003439">
    <property type="entry name" value="ABC_transporter-like_ATP-bd"/>
</dbReference>
<sequence>MSSSKTVSAESGETFKTLRNLWPYMWPEGRPDLRMRVVWATFYLVISKIVLILVPYFFKWATNALNGQLQAPGYVPLFLTGAVMLVVAYNGSRVVQAGLNQLRDALFASVGQYAVRQLAYRTFVHMHQLSLRFHLERRTGGLSRVIERGTKGIETIVRFTILNTLPTILEFAMTAVIFAVSYGISYLVVVAATVWLYTWFTIKASDWRINIRREMNDSDTDANTKAIDSLLNFETVKYFGNEAMEAKRFDSSMARYEKAATQTWTSLGWLNFGQAVIFGVGMAIVMVMSALEVRAGTQSIGDFVFINALLMQLSIPLNFIGFIYREIRQGLTDIEQMFDLLDVKQEVSDKPDAKPVQVDKGAIRFDDVHFAYDSNRPILKGISFEVPAGKTVAIVGPSGAGKSTISRLLFRFYDIQSGSVTIDGQDVRDVTQESLRKVIGMVPQDTVLFNDTIAYNIRYGRTDATEEEVEKAAEMAQISRFIQHLPDGYKSMVGERGLKLSGGEKQRVAIARTILKAPPILILDEATSALDTATEQEIQSALDIVSRGRTTLVIAHRLSTVIGADEIIVLKDGLIAERGTHRQLLKHKGLYASMWDRQREADEAEERLRQVRESDELGVVVRGTPAAE</sequence>
<dbReference type="Proteomes" id="UP001362311">
    <property type="component" value="Unassembled WGS sequence"/>
</dbReference>
<dbReference type="PROSITE" id="PS50929">
    <property type="entry name" value="ABC_TM1F"/>
    <property type="match status" value="1"/>
</dbReference>
<protein>
    <submittedName>
        <fullName evidence="12">ABC transporter ATP-binding protein/permease</fullName>
    </submittedName>
</protein>
<dbReference type="PROSITE" id="PS00211">
    <property type="entry name" value="ABC_TRANSPORTER_1"/>
    <property type="match status" value="1"/>
</dbReference>
<name>A0ABD5JXA1_9HYPH</name>
<evidence type="ECO:0000256" key="4">
    <source>
        <dbReference type="ARBA" id="ARBA00022692"/>
    </source>
</evidence>
<dbReference type="InterPro" id="IPR003593">
    <property type="entry name" value="AAA+_ATPase"/>
</dbReference>
<keyword evidence="6 12" id="KW-0067">ATP-binding</keyword>
<reference evidence="12 13" key="1">
    <citation type="submission" date="2024-03" db="EMBL/GenBank/DDBJ databases">
        <title>Reference genomes for the five species model microbial community.</title>
        <authorList>
            <person name="Padfield D."/>
        </authorList>
    </citation>
    <scope>NUCLEOTIDE SEQUENCE [LARGE SCALE GENOMIC DNA]</scope>
    <source>
        <strain evidence="12 13">AB1</strain>
    </source>
</reference>
<evidence type="ECO:0000256" key="5">
    <source>
        <dbReference type="ARBA" id="ARBA00022741"/>
    </source>
</evidence>
<feature type="transmembrane region" description="Helical" evidence="9">
    <location>
        <begin position="272"/>
        <end position="291"/>
    </location>
</feature>
<feature type="transmembrane region" description="Helical" evidence="9">
    <location>
        <begin position="37"/>
        <end position="58"/>
    </location>
</feature>
<evidence type="ECO:0000313" key="13">
    <source>
        <dbReference type="Proteomes" id="UP001362311"/>
    </source>
</evidence>
<dbReference type="Pfam" id="PF00664">
    <property type="entry name" value="ABC_membrane"/>
    <property type="match status" value="1"/>
</dbReference>
<gene>
    <name evidence="12" type="ORF">WIX40_11460</name>
</gene>
<dbReference type="FunFam" id="3.40.50.300:FF:003468">
    <property type="entry name" value="ABC transporter"/>
    <property type="match status" value="1"/>
</dbReference>
<keyword evidence="7 9" id="KW-1133">Transmembrane helix</keyword>
<dbReference type="PANTHER" id="PTHR24221">
    <property type="entry name" value="ATP-BINDING CASSETTE SUB-FAMILY B"/>
    <property type="match status" value="1"/>
</dbReference>
<feature type="domain" description="ABC transporter" evidence="10">
    <location>
        <begin position="363"/>
        <end position="597"/>
    </location>
</feature>
<comment type="caution">
    <text evidence="12">The sequence shown here is derived from an EMBL/GenBank/DDBJ whole genome shotgun (WGS) entry which is preliminary data.</text>
</comment>
<feature type="domain" description="ABC transmembrane type-1" evidence="11">
    <location>
        <begin position="38"/>
        <end position="329"/>
    </location>
</feature>
<keyword evidence="5" id="KW-0547">Nucleotide-binding</keyword>
<dbReference type="SMART" id="SM00382">
    <property type="entry name" value="AAA"/>
    <property type="match status" value="1"/>
</dbReference>